<dbReference type="InterPro" id="IPR036388">
    <property type="entry name" value="WH-like_DNA-bd_sf"/>
</dbReference>
<dbReference type="PROSITE" id="PS50921">
    <property type="entry name" value="ANTAR"/>
    <property type="match status" value="1"/>
</dbReference>
<dbReference type="InterPro" id="IPR003018">
    <property type="entry name" value="GAF"/>
</dbReference>
<evidence type="ECO:0000256" key="1">
    <source>
        <dbReference type="ARBA" id="ARBA00022679"/>
    </source>
</evidence>
<dbReference type="Gene3D" id="3.30.450.40">
    <property type="match status" value="1"/>
</dbReference>
<dbReference type="SMART" id="SM01012">
    <property type="entry name" value="ANTAR"/>
    <property type="match status" value="1"/>
</dbReference>
<sequence length="230" mass="25173">MVTELNIVTVMNTVAETLTYPIKLDEALEQITQGAADTVPGIDHASITLTTRHGQIETLAPTDQVAVLLDELQYDLREGPCLDAALRDPWVQVDDLAADDRWPGYGARAADEFGIRSQLAFQFRAEPHARGALNLYANKAHAIDMDTRQVGAMFARLAAIALGWSRHDETLGHALGSREQIGQAVGIVMERYQLDPDRAFSFLARTSQTANVKLHDVAAALIAETVTRAR</sequence>
<dbReference type="InterPro" id="IPR005561">
    <property type="entry name" value="ANTAR"/>
</dbReference>
<keyword evidence="7" id="KW-1185">Reference proteome</keyword>
<keyword evidence="4" id="KW-0804">Transcription</keyword>
<feature type="domain" description="ANTAR" evidence="5">
    <location>
        <begin position="161"/>
        <end position="222"/>
    </location>
</feature>
<dbReference type="InterPro" id="IPR011006">
    <property type="entry name" value="CheY-like_superfamily"/>
</dbReference>
<evidence type="ECO:0000256" key="2">
    <source>
        <dbReference type="ARBA" id="ARBA00022777"/>
    </source>
</evidence>
<protein>
    <submittedName>
        <fullName evidence="6">GAF and ANTAR domain-containing protein</fullName>
    </submittedName>
</protein>
<evidence type="ECO:0000313" key="6">
    <source>
        <dbReference type="EMBL" id="GAA1520590.1"/>
    </source>
</evidence>
<dbReference type="SUPFAM" id="SSF52172">
    <property type="entry name" value="CheY-like"/>
    <property type="match status" value="1"/>
</dbReference>
<dbReference type="EMBL" id="BAAANC010000001">
    <property type="protein sequence ID" value="GAA1520590.1"/>
    <property type="molecule type" value="Genomic_DNA"/>
</dbReference>
<dbReference type="Pfam" id="PF13185">
    <property type="entry name" value="GAF_2"/>
    <property type="match status" value="1"/>
</dbReference>
<dbReference type="Pfam" id="PF03861">
    <property type="entry name" value="ANTAR"/>
    <property type="match status" value="1"/>
</dbReference>
<dbReference type="PIRSF" id="PIRSF036625">
    <property type="entry name" value="GAF_ANTAR"/>
    <property type="match status" value="1"/>
</dbReference>
<proteinExistence type="predicted"/>
<name>A0ABN2AKI7_9ACTN</name>
<keyword evidence="3" id="KW-0805">Transcription regulation</keyword>
<accession>A0ABN2AKI7</accession>
<dbReference type="Proteomes" id="UP001500363">
    <property type="component" value="Unassembled WGS sequence"/>
</dbReference>
<dbReference type="InterPro" id="IPR029016">
    <property type="entry name" value="GAF-like_dom_sf"/>
</dbReference>
<reference evidence="6 7" key="1">
    <citation type="journal article" date="2019" name="Int. J. Syst. Evol. Microbiol.">
        <title>The Global Catalogue of Microorganisms (GCM) 10K type strain sequencing project: providing services to taxonomists for standard genome sequencing and annotation.</title>
        <authorList>
            <consortium name="The Broad Institute Genomics Platform"/>
            <consortium name="The Broad Institute Genome Sequencing Center for Infectious Disease"/>
            <person name="Wu L."/>
            <person name="Ma J."/>
        </authorList>
    </citation>
    <scope>NUCLEOTIDE SEQUENCE [LARGE SCALE GENOMIC DNA]</scope>
    <source>
        <strain evidence="6 7">JCM 14303</strain>
    </source>
</reference>
<organism evidence="6 7">
    <name type="scientific">Kribbella lupini</name>
    <dbReference type="NCBI Taxonomy" id="291602"/>
    <lineage>
        <taxon>Bacteria</taxon>
        <taxon>Bacillati</taxon>
        <taxon>Actinomycetota</taxon>
        <taxon>Actinomycetes</taxon>
        <taxon>Propionibacteriales</taxon>
        <taxon>Kribbellaceae</taxon>
        <taxon>Kribbella</taxon>
    </lineage>
</organism>
<evidence type="ECO:0000256" key="4">
    <source>
        <dbReference type="ARBA" id="ARBA00023163"/>
    </source>
</evidence>
<dbReference type="RefSeq" id="WP_425553099.1">
    <property type="nucleotide sequence ID" value="NZ_BAAANC010000001.1"/>
</dbReference>
<evidence type="ECO:0000256" key="3">
    <source>
        <dbReference type="ARBA" id="ARBA00023015"/>
    </source>
</evidence>
<evidence type="ECO:0000313" key="7">
    <source>
        <dbReference type="Proteomes" id="UP001500363"/>
    </source>
</evidence>
<gene>
    <name evidence="6" type="ORF">GCM10009741_21640</name>
</gene>
<dbReference type="Gene3D" id="1.10.10.10">
    <property type="entry name" value="Winged helix-like DNA-binding domain superfamily/Winged helix DNA-binding domain"/>
    <property type="match status" value="1"/>
</dbReference>
<dbReference type="SUPFAM" id="SSF55781">
    <property type="entry name" value="GAF domain-like"/>
    <property type="match status" value="1"/>
</dbReference>
<keyword evidence="2" id="KW-0418">Kinase</keyword>
<evidence type="ECO:0000259" key="5">
    <source>
        <dbReference type="PROSITE" id="PS50921"/>
    </source>
</evidence>
<keyword evidence="1" id="KW-0808">Transferase</keyword>
<comment type="caution">
    <text evidence="6">The sequence shown here is derived from an EMBL/GenBank/DDBJ whole genome shotgun (WGS) entry which is preliminary data.</text>
</comment>
<dbReference type="InterPro" id="IPR012074">
    <property type="entry name" value="GAF_ANTAR"/>
</dbReference>